<sequence length="59" mass="6600">MKLFVFTAAFLEAAQSGSKRSNFDKCNTPTLGSTLETATFTHTNSSRYIYPPKYAMIWG</sequence>
<proteinExistence type="predicted"/>
<dbReference type="AlphaFoldDB" id="A0A0P1ART4"/>
<reference evidence="2" key="1">
    <citation type="submission" date="2014-09" db="EMBL/GenBank/DDBJ databases">
        <authorList>
            <person name="Sharma Rahul"/>
            <person name="Thines Marco"/>
        </authorList>
    </citation>
    <scope>NUCLEOTIDE SEQUENCE [LARGE SCALE GENOMIC DNA]</scope>
</reference>
<protein>
    <submittedName>
        <fullName evidence="1">Uncharacterized protein</fullName>
    </submittedName>
</protein>
<evidence type="ECO:0000313" key="2">
    <source>
        <dbReference type="Proteomes" id="UP000054928"/>
    </source>
</evidence>
<keyword evidence="2" id="KW-1185">Reference proteome</keyword>
<organism evidence="1 2">
    <name type="scientific">Plasmopara halstedii</name>
    <name type="common">Downy mildew of sunflower</name>
    <dbReference type="NCBI Taxonomy" id="4781"/>
    <lineage>
        <taxon>Eukaryota</taxon>
        <taxon>Sar</taxon>
        <taxon>Stramenopiles</taxon>
        <taxon>Oomycota</taxon>
        <taxon>Peronosporomycetes</taxon>
        <taxon>Peronosporales</taxon>
        <taxon>Peronosporaceae</taxon>
        <taxon>Plasmopara</taxon>
    </lineage>
</organism>
<dbReference type="GeneID" id="36409434"/>
<evidence type="ECO:0000313" key="1">
    <source>
        <dbReference type="EMBL" id="CEG44114.1"/>
    </source>
</evidence>
<name>A0A0P1ART4_PLAHL</name>
<accession>A0A0P1ART4</accession>
<dbReference type="Proteomes" id="UP000054928">
    <property type="component" value="Unassembled WGS sequence"/>
</dbReference>
<dbReference type="EMBL" id="CCYD01000810">
    <property type="protein sequence ID" value="CEG44114.1"/>
    <property type="molecule type" value="Genomic_DNA"/>
</dbReference>
<dbReference type="RefSeq" id="XP_024580483.1">
    <property type="nucleotide sequence ID" value="XM_024730180.1"/>
</dbReference>